<dbReference type="PROSITE" id="PS50231">
    <property type="entry name" value="RICIN_B_LECTIN"/>
    <property type="match status" value="1"/>
</dbReference>
<dbReference type="OrthoDB" id="6159198at2759"/>
<dbReference type="InterPro" id="IPR029044">
    <property type="entry name" value="Nucleotide-diphossugar_trans"/>
</dbReference>
<comment type="pathway">
    <text evidence="3">Protein modification; protein glycosylation.</text>
</comment>
<keyword evidence="16" id="KW-0325">Glycoprotein</keyword>
<organism evidence="21 22">
    <name type="scientific">Caenorhabditis nigoni</name>
    <dbReference type="NCBI Taxonomy" id="1611254"/>
    <lineage>
        <taxon>Eukaryota</taxon>
        <taxon>Metazoa</taxon>
        <taxon>Ecdysozoa</taxon>
        <taxon>Nematoda</taxon>
        <taxon>Chromadorea</taxon>
        <taxon>Rhabditida</taxon>
        <taxon>Rhabditina</taxon>
        <taxon>Rhabditomorpha</taxon>
        <taxon>Rhabditoidea</taxon>
        <taxon>Rhabditidae</taxon>
        <taxon>Peloderinae</taxon>
        <taxon>Caenorhabditis</taxon>
    </lineage>
</organism>
<evidence type="ECO:0000313" key="21">
    <source>
        <dbReference type="EMBL" id="PIC32324.1"/>
    </source>
</evidence>
<evidence type="ECO:0000256" key="7">
    <source>
        <dbReference type="ARBA" id="ARBA00022679"/>
    </source>
</evidence>
<keyword evidence="6" id="KW-0328">Glycosyltransferase</keyword>
<protein>
    <recommendedName>
        <fullName evidence="5">polypeptide N-acetylgalactosaminyltransferase</fullName>
        <ecNumber evidence="5">2.4.1.41</ecNumber>
    </recommendedName>
</protein>
<reference evidence="22" key="1">
    <citation type="submission" date="2017-10" db="EMBL/GenBank/DDBJ databases">
        <title>Rapid genome shrinkage in a self-fertile nematode reveals novel sperm competition proteins.</title>
        <authorList>
            <person name="Yin D."/>
            <person name="Schwarz E.M."/>
            <person name="Thomas C.G."/>
            <person name="Felde R.L."/>
            <person name="Korf I.F."/>
            <person name="Cutter A.D."/>
            <person name="Schartner C.M."/>
            <person name="Ralston E.J."/>
            <person name="Meyer B.J."/>
            <person name="Haag E.S."/>
        </authorList>
    </citation>
    <scope>NUCLEOTIDE SEQUENCE [LARGE SCALE GENOMIC DNA]</scope>
    <source>
        <strain evidence="22">JU1422</strain>
    </source>
</reference>
<evidence type="ECO:0000256" key="1">
    <source>
        <dbReference type="ARBA" id="ARBA00001936"/>
    </source>
</evidence>
<keyword evidence="17" id="KW-0464">Manganese</keyword>
<dbReference type="PANTHER" id="PTHR11675:SF134">
    <property type="entry name" value="N-ACETYLGALACTOSAMINYLTRANSFERASE 4-RELATED"/>
    <property type="match status" value="1"/>
</dbReference>
<keyword evidence="9" id="KW-0479">Metal-binding</keyword>
<evidence type="ECO:0000256" key="6">
    <source>
        <dbReference type="ARBA" id="ARBA00022676"/>
    </source>
</evidence>
<dbReference type="Pfam" id="PF00652">
    <property type="entry name" value="Ricin_B_lectin"/>
    <property type="match status" value="1"/>
</dbReference>
<evidence type="ECO:0000256" key="13">
    <source>
        <dbReference type="ARBA" id="ARBA00023034"/>
    </source>
</evidence>
<comment type="catalytic activity">
    <reaction evidence="18">
        <text>L-threonyl-[protein] + UDP-N-acetyl-alpha-D-galactosamine = a 3-O-[N-acetyl-alpha-D-galactosaminyl]-L-threonyl-[protein] + UDP + H(+)</text>
        <dbReference type="Rhea" id="RHEA:52424"/>
        <dbReference type="Rhea" id="RHEA-COMP:11060"/>
        <dbReference type="Rhea" id="RHEA-COMP:11689"/>
        <dbReference type="ChEBI" id="CHEBI:15378"/>
        <dbReference type="ChEBI" id="CHEBI:30013"/>
        <dbReference type="ChEBI" id="CHEBI:58223"/>
        <dbReference type="ChEBI" id="CHEBI:67138"/>
        <dbReference type="ChEBI" id="CHEBI:87075"/>
        <dbReference type="EC" id="2.4.1.41"/>
    </reaction>
</comment>
<comment type="caution">
    <text evidence="21">The sequence shown here is derived from an EMBL/GenBank/DDBJ whole genome shotgun (WGS) entry which is preliminary data.</text>
</comment>
<comment type="similarity">
    <text evidence="4">Belongs to the glycosyltransferase 2 family. GalNAc-T subfamily.</text>
</comment>
<dbReference type="FunFam" id="2.80.10.50:FF:000011">
    <property type="entry name" value="Polypeptide N-acetylgalactosaminyltransferase"/>
    <property type="match status" value="1"/>
</dbReference>
<dbReference type="Proteomes" id="UP000230233">
    <property type="component" value="Chromosome IV"/>
</dbReference>
<comment type="cofactor">
    <cofactor evidence="1">
        <name>Mn(2+)</name>
        <dbReference type="ChEBI" id="CHEBI:29035"/>
    </cofactor>
</comment>
<evidence type="ECO:0000256" key="15">
    <source>
        <dbReference type="ARBA" id="ARBA00023157"/>
    </source>
</evidence>
<dbReference type="GO" id="GO:0046872">
    <property type="term" value="F:metal ion binding"/>
    <property type="evidence" value="ECO:0007669"/>
    <property type="project" value="UniProtKB-KW"/>
</dbReference>
<evidence type="ECO:0000256" key="12">
    <source>
        <dbReference type="ARBA" id="ARBA00022989"/>
    </source>
</evidence>
<evidence type="ECO:0000256" key="18">
    <source>
        <dbReference type="ARBA" id="ARBA00050905"/>
    </source>
</evidence>
<dbReference type="AlphaFoldDB" id="A0A2G5TYG9"/>
<evidence type="ECO:0000256" key="8">
    <source>
        <dbReference type="ARBA" id="ARBA00022692"/>
    </source>
</evidence>
<dbReference type="EC" id="2.4.1.41" evidence="5"/>
<keyword evidence="7" id="KW-0808">Transferase</keyword>
<dbReference type="GO" id="GO:0006493">
    <property type="term" value="P:protein O-linked glycosylation"/>
    <property type="evidence" value="ECO:0007669"/>
    <property type="project" value="TreeGrafter"/>
</dbReference>
<evidence type="ECO:0000256" key="9">
    <source>
        <dbReference type="ARBA" id="ARBA00022723"/>
    </source>
</evidence>
<keyword evidence="14" id="KW-0472">Membrane</keyword>
<keyword evidence="22" id="KW-1185">Reference proteome</keyword>
<gene>
    <name evidence="21" type="primary">Cnig_chr_IV.g12697</name>
    <name evidence="21" type="ORF">B9Z55_012697</name>
</gene>
<sequence>MYTNYNQNHRYSDEKQGYSDVRQNKSLKPPKLAKKCNKTNNFIEKFAFKTLNFCFAALSPSSPLRDPRDEIACAFKNFLFVCCETFTAKARRSPTPDTRNYKRVAEVWMDEYKETLYKHRPGIGNADAGDLKLMKGIREKLQCKSFDWFMKEIAFDQDKYYPAIEPKASAEGEIRHVASNLCIDTQFKEQNQRFGLRKCASEDKDGGGEQDLRLTRWHDIRPKGRKICFDVSTSVDKAPIILFDCHSMKGNQLFKYRISQKQIYHPVSGQCLTADENGKGFLHMKKCDSSSKLQQWAWQTIDQELLDQRQAQEPKELE</sequence>
<dbReference type="Gene3D" id="2.80.10.50">
    <property type="match status" value="1"/>
</dbReference>
<feature type="domain" description="Ricin B lectin" evidence="20">
    <location>
        <begin position="168"/>
        <end position="299"/>
    </location>
</feature>
<dbReference type="InterPro" id="IPR035992">
    <property type="entry name" value="Ricin_B-like_lectins"/>
</dbReference>
<keyword evidence="13" id="KW-0333">Golgi apparatus</keyword>
<keyword evidence="8" id="KW-0812">Transmembrane</keyword>
<proteinExistence type="inferred from homology"/>
<dbReference type="GO" id="GO:0030246">
    <property type="term" value="F:carbohydrate binding"/>
    <property type="evidence" value="ECO:0007669"/>
    <property type="project" value="UniProtKB-KW"/>
</dbReference>
<keyword evidence="11" id="KW-0735">Signal-anchor</keyword>
<evidence type="ECO:0000256" key="5">
    <source>
        <dbReference type="ARBA" id="ARBA00012644"/>
    </source>
</evidence>
<dbReference type="GO" id="GO:0000139">
    <property type="term" value="C:Golgi membrane"/>
    <property type="evidence" value="ECO:0007669"/>
    <property type="project" value="UniProtKB-SubCell"/>
</dbReference>
<dbReference type="SMART" id="SM00458">
    <property type="entry name" value="RICIN"/>
    <property type="match status" value="1"/>
</dbReference>
<evidence type="ECO:0000256" key="16">
    <source>
        <dbReference type="ARBA" id="ARBA00023180"/>
    </source>
</evidence>
<name>A0A2G5TYG9_9PELO</name>
<dbReference type="Gene3D" id="3.90.550.10">
    <property type="entry name" value="Spore Coat Polysaccharide Biosynthesis Protein SpsA, Chain A"/>
    <property type="match status" value="1"/>
</dbReference>
<evidence type="ECO:0000313" key="22">
    <source>
        <dbReference type="Proteomes" id="UP000230233"/>
    </source>
</evidence>
<comment type="subcellular location">
    <subcellularLocation>
        <location evidence="2">Golgi apparatus membrane</location>
        <topology evidence="2">Single-pass type II membrane protein</topology>
    </subcellularLocation>
</comment>
<evidence type="ECO:0000256" key="17">
    <source>
        <dbReference type="ARBA" id="ARBA00023211"/>
    </source>
</evidence>
<dbReference type="PANTHER" id="PTHR11675">
    <property type="entry name" value="N-ACETYLGALACTOSAMINYLTRANSFERASE"/>
    <property type="match status" value="1"/>
</dbReference>
<keyword evidence="10" id="KW-0430">Lectin</keyword>
<dbReference type="InterPro" id="IPR000772">
    <property type="entry name" value="Ricin_B_lectin"/>
</dbReference>
<evidence type="ECO:0000256" key="11">
    <source>
        <dbReference type="ARBA" id="ARBA00022968"/>
    </source>
</evidence>
<comment type="catalytic activity">
    <reaction evidence="19">
        <text>L-seryl-[protein] + UDP-N-acetyl-alpha-D-galactosamine = a 3-O-[N-acetyl-alpha-D-galactosaminyl]-L-seryl-[protein] + UDP + H(+)</text>
        <dbReference type="Rhea" id="RHEA:23956"/>
        <dbReference type="Rhea" id="RHEA-COMP:9863"/>
        <dbReference type="Rhea" id="RHEA-COMP:12788"/>
        <dbReference type="ChEBI" id="CHEBI:15378"/>
        <dbReference type="ChEBI" id="CHEBI:29999"/>
        <dbReference type="ChEBI" id="CHEBI:53604"/>
        <dbReference type="ChEBI" id="CHEBI:58223"/>
        <dbReference type="ChEBI" id="CHEBI:67138"/>
        <dbReference type="EC" id="2.4.1.41"/>
    </reaction>
</comment>
<evidence type="ECO:0000256" key="14">
    <source>
        <dbReference type="ARBA" id="ARBA00023136"/>
    </source>
</evidence>
<evidence type="ECO:0000256" key="2">
    <source>
        <dbReference type="ARBA" id="ARBA00004323"/>
    </source>
</evidence>
<keyword evidence="15" id="KW-1015">Disulfide bond</keyword>
<dbReference type="GO" id="GO:0004653">
    <property type="term" value="F:polypeptide N-acetylgalactosaminyltransferase activity"/>
    <property type="evidence" value="ECO:0007669"/>
    <property type="project" value="UniProtKB-EC"/>
</dbReference>
<evidence type="ECO:0000256" key="10">
    <source>
        <dbReference type="ARBA" id="ARBA00022734"/>
    </source>
</evidence>
<dbReference type="CDD" id="cd23439">
    <property type="entry name" value="beta-trefoil_Ricin_GALNT10-like"/>
    <property type="match status" value="1"/>
</dbReference>
<dbReference type="SUPFAM" id="SSF50370">
    <property type="entry name" value="Ricin B-like lectins"/>
    <property type="match status" value="1"/>
</dbReference>
<evidence type="ECO:0000256" key="4">
    <source>
        <dbReference type="ARBA" id="ARBA00005680"/>
    </source>
</evidence>
<evidence type="ECO:0000256" key="19">
    <source>
        <dbReference type="ARBA" id="ARBA00052209"/>
    </source>
</evidence>
<accession>A0A2G5TYG9</accession>
<keyword evidence="12" id="KW-1133">Transmembrane helix</keyword>
<evidence type="ECO:0000259" key="20">
    <source>
        <dbReference type="SMART" id="SM00458"/>
    </source>
</evidence>
<dbReference type="STRING" id="1611254.A0A2G5TYG9"/>
<evidence type="ECO:0000256" key="3">
    <source>
        <dbReference type="ARBA" id="ARBA00004922"/>
    </source>
</evidence>
<dbReference type="EMBL" id="PDUG01000004">
    <property type="protein sequence ID" value="PIC32324.1"/>
    <property type="molecule type" value="Genomic_DNA"/>
</dbReference>